<keyword evidence="1" id="KW-1133">Transmembrane helix</keyword>
<dbReference type="EMBL" id="JANCLT010000002">
    <property type="protein sequence ID" value="MCP8967655.1"/>
    <property type="molecule type" value="Genomic_DNA"/>
</dbReference>
<dbReference type="Proteomes" id="UP001156102">
    <property type="component" value="Unassembled WGS sequence"/>
</dbReference>
<sequence>MRKAVHTLNAAVLYGIFAPVLTVMITIIVTPIYKQYYTAPLATFIGLNIVTIVLPMFTGFGWQALFGWSLFYALFSFIITVAIMKSRNKGNPAP</sequence>
<evidence type="ECO:0000313" key="3">
    <source>
        <dbReference type="Proteomes" id="UP001156102"/>
    </source>
</evidence>
<name>A0AA41X6D5_9BACI</name>
<keyword evidence="3" id="KW-1185">Reference proteome</keyword>
<keyword evidence="1" id="KW-0472">Membrane</keyword>
<gene>
    <name evidence="2" type="ORF">NK662_03765</name>
</gene>
<proteinExistence type="predicted"/>
<feature type="transmembrane region" description="Helical" evidence="1">
    <location>
        <begin position="65"/>
        <end position="84"/>
    </location>
</feature>
<evidence type="ECO:0000313" key="2">
    <source>
        <dbReference type="EMBL" id="MCP8967655.1"/>
    </source>
</evidence>
<reference evidence="2" key="1">
    <citation type="submission" date="2022-07" db="EMBL/GenBank/DDBJ databases">
        <authorList>
            <person name="Li W.-J."/>
            <person name="Deng Q.-Q."/>
        </authorList>
    </citation>
    <scope>NUCLEOTIDE SEQUENCE</scope>
    <source>
        <strain evidence="2">SYSU M60031</strain>
    </source>
</reference>
<protein>
    <recommendedName>
        <fullName evidence="4">DUF2651 domain-containing protein</fullName>
    </recommendedName>
</protein>
<comment type="caution">
    <text evidence="2">The sequence shown here is derived from an EMBL/GenBank/DDBJ whole genome shotgun (WGS) entry which is preliminary data.</text>
</comment>
<keyword evidence="1" id="KW-0812">Transmembrane</keyword>
<accession>A0AA41X6D5</accession>
<feature type="transmembrane region" description="Helical" evidence="1">
    <location>
        <begin position="39"/>
        <end position="58"/>
    </location>
</feature>
<dbReference type="RefSeq" id="WP_254757575.1">
    <property type="nucleotide sequence ID" value="NZ_JANCLT010000002.1"/>
</dbReference>
<evidence type="ECO:0000256" key="1">
    <source>
        <dbReference type="SAM" id="Phobius"/>
    </source>
</evidence>
<feature type="transmembrane region" description="Helical" evidence="1">
    <location>
        <begin position="12"/>
        <end position="33"/>
    </location>
</feature>
<evidence type="ECO:0008006" key="4">
    <source>
        <dbReference type="Google" id="ProtNLM"/>
    </source>
</evidence>
<organism evidence="2 3">
    <name type="scientific">Ectobacillus ponti</name>
    <dbReference type="NCBI Taxonomy" id="2961894"/>
    <lineage>
        <taxon>Bacteria</taxon>
        <taxon>Bacillati</taxon>
        <taxon>Bacillota</taxon>
        <taxon>Bacilli</taxon>
        <taxon>Bacillales</taxon>
        <taxon>Bacillaceae</taxon>
        <taxon>Ectobacillus</taxon>
    </lineage>
</organism>
<dbReference type="AlphaFoldDB" id="A0AA41X6D5"/>